<feature type="domain" description="Molybdopterin cofactor biosynthesis C (MoaC)" evidence="7">
    <location>
        <begin position="12"/>
        <end position="147"/>
    </location>
</feature>
<name>A0ABN6MXG2_9BACT</name>
<evidence type="ECO:0000256" key="4">
    <source>
        <dbReference type="ARBA" id="ARBA00023150"/>
    </source>
</evidence>
<reference evidence="9" key="1">
    <citation type="journal article" date="2022" name="Int. J. Syst. Evol. Microbiol.">
        <title>Anaeromyxobacter oryzae sp. nov., Anaeromyxobacter diazotrophicus sp. nov. and Anaeromyxobacter paludicola sp. nov., isolated from paddy soils.</title>
        <authorList>
            <person name="Itoh H."/>
            <person name="Xu Z."/>
            <person name="Mise K."/>
            <person name="Masuda Y."/>
            <person name="Ushijima N."/>
            <person name="Hayakawa C."/>
            <person name="Shiratori Y."/>
            <person name="Senoo K."/>
        </authorList>
    </citation>
    <scope>NUCLEOTIDE SEQUENCE [LARGE SCALE GENOMIC DNA]</scope>
    <source>
        <strain evidence="9">Red232</strain>
    </source>
</reference>
<dbReference type="Proteomes" id="UP001162891">
    <property type="component" value="Chromosome"/>
</dbReference>
<protein>
    <recommendedName>
        <fullName evidence="3">cyclic pyranopterin monophosphate synthase</fullName>
        <ecNumber evidence="3">4.6.1.17</ecNumber>
    </recommendedName>
</protein>
<organism evidence="8 9">
    <name type="scientific">Anaeromyxobacter oryzae</name>
    <dbReference type="NCBI Taxonomy" id="2918170"/>
    <lineage>
        <taxon>Bacteria</taxon>
        <taxon>Pseudomonadati</taxon>
        <taxon>Myxococcota</taxon>
        <taxon>Myxococcia</taxon>
        <taxon>Myxococcales</taxon>
        <taxon>Cystobacterineae</taxon>
        <taxon>Anaeromyxobacteraceae</taxon>
        <taxon>Anaeromyxobacter</taxon>
    </lineage>
</organism>
<comment type="pathway">
    <text evidence="2">Cofactor biosynthesis; molybdopterin biosynthesis.</text>
</comment>
<evidence type="ECO:0000256" key="5">
    <source>
        <dbReference type="ARBA" id="ARBA00023239"/>
    </source>
</evidence>
<evidence type="ECO:0000256" key="6">
    <source>
        <dbReference type="ARBA" id="ARBA00055087"/>
    </source>
</evidence>
<comment type="catalytic activity">
    <reaction evidence="1">
        <text>(8S)-3',8-cyclo-7,8-dihydroguanosine 5'-triphosphate = cyclic pyranopterin phosphate + diphosphate</text>
        <dbReference type="Rhea" id="RHEA:49580"/>
        <dbReference type="ChEBI" id="CHEBI:33019"/>
        <dbReference type="ChEBI" id="CHEBI:59648"/>
        <dbReference type="ChEBI" id="CHEBI:131766"/>
        <dbReference type="EC" id="4.6.1.17"/>
    </reaction>
</comment>
<dbReference type="NCBIfam" id="TIGR00581">
    <property type="entry name" value="moaC"/>
    <property type="match status" value="1"/>
</dbReference>
<evidence type="ECO:0000256" key="3">
    <source>
        <dbReference type="ARBA" id="ARBA00012575"/>
    </source>
</evidence>
<dbReference type="PANTHER" id="PTHR22960">
    <property type="entry name" value="MOLYBDOPTERIN COFACTOR SYNTHESIS PROTEIN A"/>
    <property type="match status" value="1"/>
</dbReference>
<dbReference type="InterPro" id="IPR036522">
    <property type="entry name" value="MoaC_sf"/>
</dbReference>
<keyword evidence="4" id="KW-0501">Molybdenum cofactor biosynthesis</keyword>
<evidence type="ECO:0000256" key="2">
    <source>
        <dbReference type="ARBA" id="ARBA00005046"/>
    </source>
</evidence>
<dbReference type="CDD" id="cd01420">
    <property type="entry name" value="MoaC_PE"/>
    <property type="match status" value="1"/>
</dbReference>
<gene>
    <name evidence="8" type="primary">moaC_2</name>
    <name evidence="8" type="ORF">AMOR_45520</name>
</gene>
<dbReference type="InterPro" id="IPR023045">
    <property type="entry name" value="MoaC"/>
</dbReference>
<keyword evidence="5" id="KW-0456">Lyase</keyword>
<dbReference type="EC" id="4.6.1.17" evidence="3"/>
<accession>A0ABN6MXG2</accession>
<dbReference type="InterPro" id="IPR047594">
    <property type="entry name" value="MoaC_bact/euk"/>
</dbReference>
<evidence type="ECO:0000259" key="7">
    <source>
        <dbReference type="Pfam" id="PF01967"/>
    </source>
</evidence>
<keyword evidence="9" id="KW-1185">Reference proteome</keyword>
<dbReference type="Gene3D" id="3.30.70.640">
    <property type="entry name" value="Molybdopterin cofactor biosynthesis C (MoaC) domain"/>
    <property type="match status" value="1"/>
</dbReference>
<dbReference type="NCBIfam" id="NF006870">
    <property type="entry name" value="PRK09364.1"/>
    <property type="match status" value="1"/>
</dbReference>
<dbReference type="RefSeq" id="WP_248354496.1">
    <property type="nucleotide sequence ID" value="NZ_AP025591.1"/>
</dbReference>
<dbReference type="InterPro" id="IPR002820">
    <property type="entry name" value="Mopterin_CF_biosynth-C_dom"/>
</dbReference>
<evidence type="ECO:0000256" key="1">
    <source>
        <dbReference type="ARBA" id="ARBA00001637"/>
    </source>
</evidence>
<dbReference type="EMBL" id="AP025591">
    <property type="protein sequence ID" value="BDG05556.1"/>
    <property type="molecule type" value="Genomic_DNA"/>
</dbReference>
<comment type="function">
    <text evidence="6">Catalyzes the conversion of (8S)-3',8-cyclo-7,8-dihydroguanosine 5'-triphosphate to cyclic pyranopterin monophosphate (cPMP).</text>
</comment>
<dbReference type="SUPFAM" id="SSF55040">
    <property type="entry name" value="Molybdenum cofactor biosynthesis protein C, MoaC"/>
    <property type="match status" value="1"/>
</dbReference>
<sequence length="172" mass="18024">MRDGPSRERFHMIDVGEKPATRRRAVARGRIEMSRAAFDALRGGANPKGDVLAQAEVAGILAAKRTSELLPLCHPLALDRVRVGFELVAGTCSVIASCEAAATARTGVEMEALQGVTGALLAIYDLSKAVDPVLTISDVHLDVKEGGKSGRWVHPRAVARAAGGADEEGATT</sequence>
<evidence type="ECO:0000313" key="8">
    <source>
        <dbReference type="EMBL" id="BDG05556.1"/>
    </source>
</evidence>
<dbReference type="InterPro" id="IPR050105">
    <property type="entry name" value="MoCo_biosynth_MoaA/MoaC"/>
</dbReference>
<dbReference type="PANTHER" id="PTHR22960:SF0">
    <property type="entry name" value="MOLYBDENUM COFACTOR BIOSYNTHESIS PROTEIN 1"/>
    <property type="match status" value="1"/>
</dbReference>
<proteinExistence type="predicted"/>
<evidence type="ECO:0000313" key="9">
    <source>
        <dbReference type="Proteomes" id="UP001162891"/>
    </source>
</evidence>
<dbReference type="Pfam" id="PF01967">
    <property type="entry name" value="MoaC"/>
    <property type="match status" value="1"/>
</dbReference>